<comment type="caution">
    <text evidence="1">The sequence shown here is derived from an EMBL/GenBank/DDBJ whole genome shotgun (WGS) entry which is preliminary data.</text>
</comment>
<evidence type="ECO:0000313" key="1">
    <source>
        <dbReference type="EMBL" id="KAI0092168.1"/>
    </source>
</evidence>
<reference evidence="1" key="1">
    <citation type="journal article" date="2021" name="Environ. Microbiol.">
        <title>Gene family expansions and transcriptome signatures uncover fungal adaptations to wood decay.</title>
        <authorList>
            <person name="Hage H."/>
            <person name="Miyauchi S."/>
            <person name="Viragh M."/>
            <person name="Drula E."/>
            <person name="Min B."/>
            <person name="Chaduli D."/>
            <person name="Navarro D."/>
            <person name="Favel A."/>
            <person name="Norest M."/>
            <person name="Lesage-Meessen L."/>
            <person name="Balint B."/>
            <person name="Merenyi Z."/>
            <person name="de Eugenio L."/>
            <person name="Morin E."/>
            <person name="Martinez A.T."/>
            <person name="Baldrian P."/>
            <person name="Stursova M."/>
            <person name="Martinez M.J."/>
            <person name="Novotny C."/>
            <person name="Magnuson J.K."/>
            <person name="Spatafora J.W."/>
            <person name="Maurice S."/>
            <person name="Pangilinan J."/>
            <person name="Andreopoulos W."/>
            <person name="LaButti K."/>
            <person name="Hundley H."/>
            <person name="Na H."/>
            <person name="Kuo A."/>
            <person name="Barry K."/>
            <person name="Lipzen A."/>
            <person name="Henrissat B."/>
            <person name="Riley R."/>
            <person name="Ahrendt S."/>
            <person name="Nagy L.G."/>
            <person name="Grigoriev I.V."/>
            <person name="Martin F."/>
            <person name="Rosso M.N."/>
        </authorList>
    </citation>
    <scope>NUCLEOTIDE SEQUENCE</scope>
    <source>
        <strain evidence="1">CBS 384.51</strain>
    </source>
</reference>
<proteinExistence type="predicted"/>
<gene>
    <name evidence="1" type="ORF">BDY19DRAFT_990902</name>
</gene>
<sequence length="106" mass="11887">MDLVPEFDSDGEWAVPTVNSTDDFELSRAVKDRGRPTGEYDVLSNTDTVKQSLVNWETLFVQFRDEHGDLLPVKVALPSITDVEEEELAPSTSKGKRKAEPEDFSD</sequence>
<keyword evidence="2" id="KW-1185">Reference proteome</keyword>
<accession>A0ACB8UD60</accession>
<dbReference type="EMBL" id="MU274904">
    <property type="protein sequence ID" value="KAI0092168.1"/>
    <property type="molecule type" value="Genomic_DNA"/>
</dbReference>
<dbReference type="Proteomes" id="UP001055072">
    <property type="component" value="Unassembled WGS sequence"/>
</dbReference>
<protein>
    <submittedName>
        <fullName evidence="1">Uncharacterized protein</fullName>
    </submittedName>
</protein>
<organism evidence="1 2">
    <name type="scientific">Irpex rosettiformis</name>
    <dbReference type="NCBI Taxonomy" id="378272"/>
    <lineage>
        <taxon>Eukaryota</taxon>
        <taxon>Fungi</taxon>
        <taxon>Dikarya</taxon>
        <taxon>Basidiomycota</taxon>
        <taxon>Agaricomycotina</taxon>
        <taxon>Agaricomycetes</taxon>
        <taxon>Polyporales</taxon>
        <taxon>Irpicaceae</taxon>
        <taxon>Irpex</taxon>
    </lineage>
</organism>
<name>A0ACB8UD60_9APHY</name>
<evidence type="ECO:0000313" key="2">
    <source>
        <dbReference type="Proteomes" id="UP001055072"/>
    </source>
</evidence>